<dbReference type="Pfam" id="PF22486">
    <property type="entry name" value="MATH_2"/>
    <property type="match status" value="1"/>
</dbReference>
<proteinExistence type="predicted"/>
<evidence type="ECO:0000313" key="3">
    <source>
        <dbReference type="EMBL" id="KAG8197749.1"/>
    </source>
</evidence>
<dbReference type="AlphaFoldDB" id="A0AAV6VMI1"/>
<evidence type="ECO:0000259" key="1">
    <source>
        <dbReference type="PROSITE" id="PS50097"/>
    </source>
</evidence>
<comment type="caution">
    <text evidence="3">The sequence shown here is derived from an EMBL/GenBank/DDBJ whole genome shotgun (WGS) entry which is preliminary data.</text>
</comment>
<feature type="domain" description="MATH" evidence="2">
    <location>
        <begin position="18"/>
        <end position="141"/>
    </location>
</feature>
<dbReference type="GO" id="GO:0030163">
    <property type="term" value="P:protein catabolic process"/>
    <property type="evidence" value="ECO:0007669"/>
    <property type="project" value="UniProtKB-ARBA"/>
</dbReference>
<gene>
    <name evidence="3" type="ORF">JTE90_006796</name>
</gene>
<dbReference type="Pfam" id="PF00651">
    <property type="entry name" value="BTB"/>
    <property type="match status" value="1"/>
</dbReference>
<organism evidence="3 4">
    <name type="scientific">Oedothorax gibbosus</name>
    <dbReference type="NCBI Taxonomy" id="931172"/>
    <lineage>
        <taxon>Eukaryota</taxon>
        <taxon>Metazoa</taxon>
        <taxon>Ecdysozoa</taxon>
        <taxon>Arthropoda</taxon>
        <taxon>Chelicerata</taxon>
        <taxon>Arachnida</taxon>
        <taxon>Araneae</taxon>
        <taxon>Araneomorphae</taxon>
        <taxon>Entelegynae</taxon>
        <taxon>Araneoidea</taxon>
        <taxon>Linyphiidae</taxon>
        <taxon>Erigoninae</taxon>
        <taxon>Oedothorax</taxon>
    </lineage>
</organism>
<dbReference type="Gene3D" id="3.30.710.10">
    <property type="entry name" value="Potassium Channel Kv1.1, Chain A"/>
    <property type="match status" value="1"/>
</dbReference>
<feature type="domain" description="BTB" evidence="1">
    <location>
        <begin position="340"/>
        <end position="397"/>
    </location>
</feature>
<dbReference type="Proteomes" id="UP000827092">
    <property type="component" value="Unassembled WGS sequence"/>
</dbReference>
<accession>A0AAV6VMI1</accession>
<dbReference type="SUPFAM" id="SSF49599">
    <property type="entry name" value="TRAF domain-like"/>
    <property type="match status" value="1"/>
</dbReference>
<dbReference type="InterPro" id="IPR011333">
    <property type="entry name" value="SKP1/BTB/POZ_sf"/>
</dbReference>
<reference evidence="3 4" key="1">
    <citation type="journal article" date="2022" name="Nat. Ecol. Evol.">
        <title>A masculinizing supergene underlies an exaggerated male reproductive morph in a spider.</title>
        <authorList>
            <person name="Hendrickx F."/>
            <person name="De Corte Z."/>
            <person name="Sonet G."/>
            <person name="Van Belleghem S.M."/>
            <person name="Kostlbacher S."/>
            <person name="Vangestel C."/>
        </authorList>
    </citation>
    <scope>NUCLEOTIDE SEQUENCE [LARGE SCALE GENOMIC DNA]</scope>
    <source>
        <strain evidence="3">W744_W776</strain>
    </source>
</reference>
<protein>
    <submittedName>
        <fullName evidence="3">Uncharacterized protein</fullName>
    </submittedName>
</protein>
<name>A0AAV6VMI1_9ARAC</name>
<dbReference type="PROSITE" id="PS50097">
    <property type="entry name" value="BTB"/>
    <property type="match status" value="1"/>
</dbReference>
<dbReference type="InterPro" id="IPR000210">
    <property type="entry name" value="BTB/POZ_dom"/>
</dbReference>
<dbReference type="CDD" id="cd00121">
    <property type="entry name" value="MATH"/>
    <property type="match status" value="1"/>
</dbReference>
<dbReference type="InterPro" id="IPR002083">
    <property type="entry name" value="MATH/TRAF_dom"/>
</dbReference>
<dbReference type="Gene3D" id="2.60.210.10">
    <property type="entry name" value="Apoptosis, Tumor Necrosis Factor Receptor Associated Protein 2, Chain A"/>
    <property type="match status" value="1"/>
</dbReference>
<keyword evidence="4" id="KW-1185">Reference proteome</keyword>
<evidence type="ECO:0000313" key="4">
    <source>
        <dbReference type="Proteomes" id="UP000827092"/>
    </source>
</evidence>
<dbReference type="InterPro" id="IPR008974">
    <property type="entry name" value="TRAF-like"/>
</dbReference>
<dbReference type="CDD" id="cd18186">
    <property type="entry name" value="BTB_POZ_ZBTB_KLHL-like"/>
    <property type="match status" value="1"/>
</dbReference>
<dbReference type="PANTHER" id="PTHR24413">
    <property type="entry name" value="SPECKLE-TYPE POZ PROTEIN"/>
    <property type="match status" value="1"/>
</dbReference>
<dbReference type="SUPFAM" id="SSF54695">
    <property type="entry name" value="POZ domain"/>
    <property type="match status" value="1"/>
</dbReference>
<dbReference type="EMBL" id="JAFNEN010000051">
    <property type="protein sequence ID" value="KAG8197749.1"/>
    <property type="molecule type" value="Genomic_DNA"/>
</dbReference>
<sequence>MSSTECVLQNARPERPGEFTFTWSIHNYSYGELEEGDCFKSPDFEVEFLGDAKWCLLLFPRGDSVTGFISFGLCNLLNRYEGSNFNFSLSIRKANGQFDEGSETIFKLFTANGYLKFISCVELMQSDRYLVNDTLTLRCRIWKTDVDIPASMNWEAHSRIKVSKLDYTFIINGVSVTNQEFVNDFNKTVDVTEFFTKVTKTNLQVFKKGCLCDGAIQFGLVIEQPKKDYFWKAGVHLIDANGKVAHSARSEHLFESSGQMLEWNFPLISKEVLYHNKLQYMPKNQLKLRCELGFATDNELQTFRITNEVDFESSTIGQESDLQKVWIKNMHQCYENKLFTDFMIRTPASQFPVSRNILSAHSEVFGAMFERDMKETETGIVDIEDLEDDTVSKMLMFCLEKIGISLYHT</sequence>
<evidence type="ECO:0000259" key="2">
    <source>
        <dbReference type="PROSITE" id="PS50144"/>
    </source>
</evidence>
<dbReference type="PROSITE" id="PS50144">
    <property type="entry name" value="MATH"/>
    <property type="match status" value="1"/>
</dbReference>